<evidence type="ECO:0000256" key="1">
    <source>
        <dbReference type="ARBA" id="ARBA00004141"/>
    </source>
</evidence>
<evidence type="ECO:0000256" key="16">
    <source>
        <dbReference type="SAM" id="SignalP"/>
    </source>
</evidence>
<feature type="transmembrane region" description="Helical" evidence="15">
    <location>
        <begin position="264"/>
        <end position="284"/>
    </location>
</feature>
<dbReference type="PANTHER" id="PTHR44395">
    <property type="match status" value="1"/>
</dbReference>
<feature type="domain" description="DUF1736" evidence="17">
    <location>
        <begin position="288"/>
        <end position="358"/>
    </location>
</feature>
<dbReference type="Pfam" id="PF08409">
    <property type="entry name" value="TMTC_DUF1736"/>
    <property type="match status" value="1"/>
</dbReference>
<evidence type="ECO:0000259" key="17">
    <source>
        <dbReference type="Pfam" id="PF08409"/>
    </source>
</evidence>
<feature type="transmembrane region" description="Helical" evidence="15">
    <location>
        <begin position="406"/>
        <end position="423"/>
    </location>
</feature>
<keyword evidence="16" id="KW-0732">Signal</keyword>
<dbReference type="InterPro" id="IPR013618">
    <property type="entry name" value="TMTC_DUF1736"/>
</dbReference>
<dbReference type="InterPro" id="IPR019734">
    <property type="entry name" value="TPR_rpt"/>
</dbReference>
<comment type="subcellular location">
    <subcellularLocation>
        <location evidence="2">Endoplasmic reticulum</location>
    </subcellularLocation>
    <subcellularLocation>
        <location evidence="1">Membrane</location>
        <topology evidence="1">Multi-pass membrane protein</topology>
    </subcellularLocation>
</comment>
<feature type="transmembrane region" description="Helical" evidence="15">
    <location>
        <begin position="376"/>
        <end position="400"/>
    </location>
</feature>
<evidence type="ECO:0000256" key="8">
    <source>
        <dbReference type="ARBA" id="ARBA00022737"/>
    </source>
</evidence>
<keyword evidence="12 15" id="KW-0472">Membrane</keyword>
<accession>A0ABP0FWL8</accession>
<keyword evidence="8" id="KW-0677">Repeat</keyword>
<evidence type="ECO:0000256" key="12">
    <source>
        <dbReference type="ARBA" id="ARBA00023136"/>
    </source>
</evidence>
<feature type="transmembrane region" description="Helical" evidence="15">
    <location>
        <begin position="435"/>
        <end position="452"/>
    </location>
</feature>
<protein>
    <recommendedName>
        <fullName evidence="5">dolichyl-phosphate-mannose--protein mannosyltransferase</fullName>
        <ecNumber evidence="5">2.4.1.109</ecNumber>
    </recommendedName>
</protein>
<gene>
    <name evidence="18" type="ORF">CVLEPA_LOCUS14993</name>
</gene>
<dbReference type="Proteomes" id="UP001642483">
    <property type="component" value="Unassembled WGS sequence"/>
</dbReference>
<feature type="transmembrane region" description="Helical" evidence="15">
    <location>
        <begin position="89"/>
        <end position="113"/>
    </location>
</feature>
<dbReference type="Pfam" id="PF13414">
    <property type="entry name" value="TPR_11"/>
    <property type="match status" value="1"/>
</dbReference>
<feature type="coiled-coil region" evidence="14">
    <location>
        <begin position="924"/>
        <end position="954"/>
    </location>
</feature>
<evidence type="ECO:0000256" key="15">
    <source>
        <dbReference type="SAM" id="Phobius"/>
    </source>
</evidence>
<keyword evidence="10" id="KW-0256">Endoplasmic reticulum</keyword>
<dbReference type="SUPFAM" id="SSF48439">
    <property type="entry name" value="Protein prenylyltransferase"/>
    <property type="match status" value="1"/>
</dbReference>
<feature type="repeat" description="TPR" evidence="13">
    <location>
        <begin position="626"/>
        <end position="659"/>
    </location>
</feature>
<evidence type="ECO:0000256" key="11">
    <source>
        <dbReference type="ARBA" id="ARBA00022989"/>
    </source>
</evidence>
<comment type="similarity">
    <text evidence="4">Belongs to the TMTC family.</text>
</comment>
<sequence length="982" mass="112328">MMNDGLFCIIIFVSSFLLYINSCFCELVFDDVSAVQNNKDVLGETSISALLWNDYWGMSMANEASHKSYRPFTVLTYRLNHFVFGLNSFSYHVINVILNCIVCILLFCLFTLLTKVCYEAQPLKAQKSNLKKHIKRKQPQNNDEHVLADTTEKQSFITHVATLVFLVHPIHTEAVTGIVGRAELLSAIFFILAILSYARFTVKSIVLSLFWCVLAVASKEQGITVLAVFIFYDIILVHKLTVDEFCLLLVTFVLSPRKTKFKPLIFRTFLCIFFAVSLLIWRYYIMQGTLPQFTAFDNPAASSQFPARHLTYNYMLPTNLGLLLNPSNLLCDWTMGTIPLIQDICDIRNFATITFWFIYGVIGFCAVFFHDADCKIAAISVAIATFSFLPASNLFFPVGFVVAERVLYLPSIGFCLLVALGVWKIKTKYKCDKLVMVFIVLLLFSFAFKTIHRNTEWTSEKSLFKSGLKVTKQNAKVWNNIGHAYEREENYESALQYFFQATLAQPDDIGAFMNVGRMYEQLGDKESAEKFFKKAKALFPKPVKGKPYQARIAPQHLKVYTRLANLIKQNSSRLAEVDALYEEILRMRPSFVDAHMYRGEILVKMNRPKKALLSYQTALQYSENKSDIYFNIGVVYASLGNKTGAVEAYTYAIYHNPDHVMSLYNSAAIFEETREPTLLRKAKSRVERVLNLEPDNILAKTLLGSIHMDLGDNNEAIRWWNEVLKTEPDQKITLFNIALLYSKIDGKTSECIDAIKRLFQHYPNHKKGLVLYGDVMLNKQKNIGEAQRAYKQLMEVDPGNMQGRHNYCVTLVEQKELKKAEDCFTEAMILAPEANYIKENLALVRNQRALLEASKRGKKEREITNFRQTPVEPARADADFLTQQQADSVEEEVIYVAQPVKRNEYSLTEQAMKISDDLKQHGNEKSVDKKLEEAMEAVKKLKELKSKADARTEQKCKVKTNVDINFKKKQALKALDELEKLL</sequence>
<comment type="caution">
    <text evidence="18">The sequence shown here is derived from an EMBL/GenBank/DDBJ whole genome shotgun (WGS) entry which is preliminary data.</text>
</comment>
<feature type="transmembrane region" description="Helical" evidence="15">
    <location>
        <begin position="223"/>
        <end position="252"/>
    </location>
</feature>
<dbReference type="InterPro" id="IPR011990">
    <property type="entry name" value="TPR-like_helical_dom_sf"/>
</dbReference>
<dbReference type="PANTHER" id="PTHR44395:SF1">
    <property type="entry name" value="PROTEIN O-MANNOSYL-TRANSFERASE TMTC3"/>
    <property type="match status" value="1"/>
</dbReference>
<dbReference type="Pfam" id="PF13181">
    <property type="entry name" value="TPR_8"/>
    <property type="match status" value="1"/>
</dbReference>
<evidence type="ECO:0000256" key="9">
    <source>
        <dbReference type="ARBA" id="ARBA00022803"/>
    </source>
</evidence>
<feature type="chain" id="PRO_5046102553" description="dolichyl-phosphate-mannose--protein mannosyltransferase" evidence="16">
    <location>
        <begin position="26"/>
        <end position="982"/>
    </location>
</feature>
<keyword evidence="19" id="KW-1185">Reference proteome</keyword>
<evidence type="ECO:0000256" key="14">
    <source>
        <dbReference type="SAM" id="Coils"/>
    </source>
</evidence>
<organism evidence="18 19">
    <name type="scientific">Clavelina lepadiformis</name>
    <name type="common">Light-bulb sea squirt</name>
    <name type="synonym">Ascidia lepadiformis</name>
    <dbReference type="NCBI Taxonomy" id="159417"/>
    <lineage>
        <taxon>Eukaryota</taxon>
        <taxon>Metazoa</taxon>
        <taxon>Chordata</taxon>
        <taxon>Tunicata</taxon>
        <taxon>Ascidiacea</taxon>
        <taxon>Aplousobranchia</taxon>
        <taxon>Clavelinidae</taxon>
        <taxon>Clavelina</taxon>
    </lineage>
</organism>
<feature type="repeat" description="TPR" evidence="13">
    <location>
        <begin position="509"/>
        <end position="542"/>
    </location>
</feature>
<feature type="repeat" description="TPR" evidence="13">
    <location>
        <begin position="697"/>
        <end position="730"/>
    </location>
</feature>
<name>A0ABP0FWL8_CLALP</name>
<comment type="pathway">
    <text evidence="3">Protein modification; protein glycosylation.</text>
</comment>
<evidence type="ECO:0000313" key="18">
    <source>
        <dbReference type="EMBL" id="CAK8683987.1"/>
    </source>
</evidence>
<dbReference type="EMBL" id="CAWYQH010000097">
    <property type="protein sequence ID" value="CAK8683987.1"/>
    <property type="molecule type" value="Genomic_DNA"/>
</dbReference>
<evidence type="ECO:0000256" key="3">
    <source>
        <dbReference type="ARBA" id="ARBA00004922"/>
    </source>
</evidence>
<feature type="signal peptide" evidence="16">
    <location>
        <begin position="1"/>
        <end position="25"/>
    </location>
</feature>
<evidence type="ECO:0000256" key="4">
    <source>
        <dbReference type="ARBA" id="ARBA00007882"/>
    </source>
</evidence>
<feature type="transmembrane region" description="Helical" evidence="15">
    <location>
        <begin position="188"/>
        <end position="217"/>
    </location>
</feature>
<evidence type="ECO:0000313" key="19">
    <source>
        <dbReference type="Proteomes" id="UP001642483"/>
    </source>
</evidence>
<feature type="repeat" description="TPR" evidence="13">
    <location>
        <begin position="475"/>
        <end position="508"/>
    </location>
</feature>
<dbReference type="SMART" id="SM00028">
    <property type="entry name" value="TPR"/>
    <property type="match status" value="6"/>
</dbReference>
<keyword evidence="6" id="KW-0808">Transferase</keyword>
<dbReference type="PROSITE" id="PS50005">
    <property type="entry name" value="TPR"/>
    <property type="match status" value="4"/>
</dbReference>
<feature type="transmembrane region" description="Helical" evidence="15">
    <location>
        <begin position="350"/>
        <end position="369"/>
    </location>
</feature>
<dbReference type="EC" id="2.4.1.109" evidence="5"/>
<dbReference type="SUPFAM" id="SSF48452">
    <property type="entry name" value="TPR-like"/>
    <property type="match status" value="2"/>
</dbReference>
<proteinExistence type="inferred from homology"/>
<reference evidence="18 19" key="1">
    <citation type="submission" date="2024-02" db="EMBL/GenBank/DDBJ databases">
        <authorList>
            <person name="Daric V."/>
            <person name="Darras S."/>
        </authorList>
    </citation>
    <scope>NUCLEOTIDE SEQUENCE [LARGE SCALE GENOMIC DNA]</scope>
</reference>
<evidence type="ECO:0000256" key="7">
    <source>
        <dbReference type="ARBA" id="ARBA00022692"/>
    </source>
</evidence>
<evidence type="ECO:0000256" key="2">
    <source>
        <dbReference type="ARBA" id="ARBA00004240"/>
    </source>
</evidence>
<keyword evidence="14" id="KW-0175">Coiled coil</keyword>
<keyword evidence="9 13" id="KW-0802">TPR repeat</keyword>
<dbReference type="Gene3D" id="1.25.40.10">
    <property type="entry name" value="Tetratricopeptide repeat domain"/>
    <property type="match status" value="2"/>
</dbReference>
<evidence type="ECO:0000256" key="6">
    <source>
        <dbReference type="ARBA" id="ARBA00022679"/>
    </source>
</evidence>
<evidence type="ECO:0000256" key="13">
    <source>
        <dbReference type="PROSITE-ProRule" id="PRU00339"/>
    </source>
</evidence>
<keyword evidence="11 15" id="KW-1133">Transmembrane helix</keyword>
<keyword evidence="7 15" id="KW-0812">Transmembrane</keyword>
<evidence type="ECO:0000256" key="10">
    <source>
        <dbReference type="ARBA" id="ARBA00022824"/>
    </source>
</evidence>
<evidence type="ECO:0000256" key="5">
    <source>
        <dbReference type="ARBA" id="ARBA00012839"/>
    </source>
</evidence>
<dbReference type="Pfam" id="PF13432">
    <property type="entry name" value="TPR_16"/>
    <property type="match status" value="1"/>
</dbReference>